<keyword evidence="2" id="KW-1185">Reference proteome</keyword>
<dbReference type="EMBL" id="CM046388">
    <property type="protein sequence ID" value="KAI8574564.1"/>
    <property type="molecule type" value="Genomic_DNA"/>
</dbReference>
<name>A0ACC0QAS5_RHOML</name>
<dbReference type="Proteomes" id="UP001062846">
    <property type="component" value="Chromosome 1"/>
</dbReference>
<proteinExistence type="predicted"/>
<comment type="caution">
    <text evidence="1">The sequence shown here is derived from an EMBL/GenBank/DDBJ whole genome shotgun (WGS) entry which is preliminary data.</text>
</comment>
<gene>
    <name evidence="1" type="ORF">RHMOL_Rhmol01G0364500</name>
</gene>
<organism evidence="1 2">
    <name type="scientific">Rhododendron molle</name>
    <name type="common">Chinese azalea</name>
    <name type="synonym">Azalea mollis</name>
    <dbReference type="NCBI Taxonomy" id="49168"/>
    <lineage>
        <taxon>Eukaryota</taxon>
        <taxon>Viridiplantae</taxon>
        <taxon>Streptophyta</taxon>
        <taxon>Embryophyta</taxon>
        <taxon>Tracheophyta</taxon>
        <taxon>Spermatophyta</taxon>
        <taxon>Magnoliopsida</taxon>
        <taxon>eudicotyledons</taxon>
        <taxon>Gunneridae</taxon>
        <taxon>Pentapetalae</taxon>
        <taxon>asterids</taxon>
        <taxon>Ericales</taxon>
        <taxon>Ericaceae</taxon>
        <taxon>Ericoideae</taxon>
        <taxon>Rhodoreae</taxon>
        <taxon>Rhododendron</taxon>
    </lineage>
</organism>
<reference evidence="1" key="1">
    <citation type="submission" date="2022-02" db="EMBL/GenBank/DDBJ databases">
        <title>Plant Genome Project.</title>
        <authorList>
            <person name="Zhang R.-G."/>
        </authorList>
    </citation>
    <scope>NUCLEOTIDE SEQUENCE</scope>
    <source>
        <strain evidence="1">AT1</strain>
    </source>
</reference>
<evidence type="ECO:0000313" key="2">
    <source>
        <dbReference type="Proteomes" id="UP001062846"/>
    </source>
</evidence>
<evidence type="ECO:0000313" key="1">
    <source>
        <dbReference type="EMBL" id="KAI8574564.1"/>
    </source>
</evidence>
<accession>A0ACC0QAS5</accession>
<sequence length="363" mass="42142">MVAPVFQLTSPVPPPPATLNFSTLSRTSVALVSLSLFKTKSRPNAAAALRWTKKTEEQDLLGLPKEFYDDEWQAQQREKTKKLHQQRQVEDEEEERKVDEYREIGMRLKDYPEDDLRQARQLVSSLLKSAEEVEEVISEYSEENVSCVAIGIALELLQIHSCIKLLSKGVPLVQWQHPMKIEEAAERGELTELVLMVIWNRLDLARRDDERDAIRSLDLLYRRIETEILKREAPPAMRLLNDLLILHDGFDEEGWLKECRKRMVETFPREDPYSILVPVGFDIDKHQGPLRPPLEEEDDILLRVDFVREVDALLREVRAEQREAQNAQGLDPESVAIRLKQQEKQQTIRLVEALLDLAIDLKW</sequence>
<protein>
    <submittedName>
        <fullName evidence="1">Uncharacterized protein</fullName>
    </submittedName>
</protein>